<feature type="region of interest" description="Disordered" evidence="1">
    <location>
        <begin position="434"/>
        <end position="466"/>
    </location>
</feature>
<feature type="domain" description="HTH APSES-type" evidence="2">
    <location>
        <begin position="116"/>
        <end position="234"/>
    </location>
</feature>
<sequence length="466" mass="51837">MPTDTGKRMLSLQALLNPASPGHFVTSFRQSDLVLTTSSALLPTEVLQTTDVSPSPKDKSMESVSMTRSKPRGSINFAPFEEIDQLSYQEICRFRVNPFGKIWQSCQHIPYNSSKKDFFEKTGRESIEVFKYEFRLPGKEKYYTVMWDYNVGLVHMTPFFKCLEYTKTMPAQMLSQNPGLREISPSITGGAVSAQGYWMPYRCARAICATFCHSIAGALIPLFGPSFPSECAPAPPNATHCKTMVISQQIILKATEEVEKYRQGKDGGLIKAVGEISSSHRRAVESYTLRRKRESQTTLVPILPSQPRSAWTPVNGSATKGRMMEAPAPNIVCDNRGSNKVLLGTSRSALPNQSAPSQNLCQKEKASISSPSRTEADVSEGNWRFKRRKRAFDESSTTHPAVLHMEARRGEKSQQELEHLGVAAVLLSLATDVRDTASPSSPAVEMPDDDCPERHHQRKRPKALSF</sequence>
<dbReference type="GO" id="GO:0033309">
    <property type="term" value="C:SBF transcription complex"/>
    <property type="evidence" value="ECO:0007669"/>
    <property type="project" value="TreeGrafter"/>
</dbReference>
<dbReference type="InterPro" id="IPR003163">
    <property type="entry name" value="Tscrpt_reg_HTH_APSES-type"/>
</dbReference>
<evidence type="ECO:0000259" key="2">
    <source>
        <dbReference type="PROSITE" id="PS51299"/>
    </source>
</evidence>
<protein>
    <recommendedName>
        <fullName evidence="2">HTH APSES-type domain-containing protein</fullName>
    </recommendedName>
</protein>
<dbReference type="GO" id="GO:0030907">
    <property type="term" value="C:MBF transcription complex"/>
    <property type="evidence" value="ECO:0007669"/>
    <property type="project" value="TreeGrafter"/>
</dbReference>
<feature type="region of interest" description="Disordered" evidence="1">
    <location>
        <begin position="348"/>
        <end position="381"/>
    </location>
</feature>
<dbReference type="AlphaFoldDB" id="A0A2T3ZLG8"/>
<dbReference type="InterPro" id="IPR051642">
    <property type="entry name" value="SWI6-like"/>
</dbReference>
<evidence type="ECO:0000313" key="3">
    <source>
        <dbReference type="EMBL" id="PTB45650.1"/>
    </source>
</evidence>
<evidence type="ECO:0000313" key="4">
    <source>
        <dbReference type="Proteomes" id="UP000240493"/>
    </source>
</evidence>
<dbReference type="PANTHER" id="PTHR43828">
    <property type="entry name" value="ASPARAGINASE"/>
    <property type="match status" value="1"/>
</dbReference>
<dbReference type="GO" id="GO:0003677">
    <property type="term" value="F:DNA binding"/>
    <property type="evidence" value="ECO:0007669"/>
    <property type="project" value="InterPro"/>
</dbReference>
<evidence type="ECO:0000256" key="1">
    <source>
        <dbReference type="SAM" id="MobiDB-lite"/>
    </source>
</evidence>
<dbReference type="PANTHER" id="PTHR43828:SF5">
    <property type="entry name" value="TRANSCRIPTIONAL REPRESSOR XBP1"/>
    <property type="match status" value="1"/>
</dbReference>
<dbReference type="InterPro" id="IPR036887">
    <property type="entry name" value="HTH_APSES_sf"/>
</dbReference>
<gene>
    <name evidence="3" type="ORF">M441DRAFT_65304</name>
</gene>
<dbReference type="EMBL" id="KZ679257">
    <property type="protein sequence ID" value="PTB45650.1"/>
    <property type="molecule type" value="Genomic_DNA"/>
</dbReference>
<dbReference type="SUPFAM" id="SSF54616">
    <property type="entry name" value="DNA-binding domain of Mlu1-box binding protein MBP1"/>
    <property type="match status" value="1"/>
</dbReference>
<dbReference type="Proteomes" id="UP000240493">
    <property type="component" value="Unassembled WGS sequence"/>
</dbReference>
<dbReference type="OrthoDB" id="5562739at2759"/>
<dbReference type="Gene3D" id="3.10.260.10">
    <property type="entry name" value="Transcription regulator HTH, APSES-type DNA-binding domain"/>
    <property type="match status" value="1"/>
</dbReference>
<dbReference type="GO" id="GO:0000981">
    <property type="term" value="F:DNA-binding transcription factor activity, RNA polymerase II-specific"/>
    <property type="evidence" value="ECO:0007669"/>
    <property type="project" value="UniProtKB-ARBA"/>
</dbReference>
<name>A0A2T3ZLG8_TRIA4</name>
<organism evidence="3 4">
    <name type="scientific">Trichoderma asperellum (strain ATCC 204424 / CBS 433.97 / NBRC 101777)</name>
    <dbReference type="NCBI Taxonomy" id="1042311"/>
    <lineage>
        <taxon>Eukaryota</taxon>
        <taxon>Fungi</taxon>
        <taxon>Dikarya</taxon>
        <taxon>Ascomycota</taxon>
        <taxon>Pezizomycotina</taxon>
        <taxon>Sordariomycetes</taxon>
        <taxon>Hypocreomycetidae</taxon>
        <taxon>Hypocreales</taxon>
        <taxon>Hypocreaceae</taxon>
        <taxon>Trichoderma</taxon>
    </lineage>
</organism>
<proteinExistence type="predicted"/>
<feature type="compositionally biased region" description="Basic residues" evidence="1">
    <location>
        <begin position="455"/>
        <end position="466"/>
    </location>
</feature>
<keyword evidence="4" id="KW-1185">Reference proteome</keyword>
<dbReference type="STRING" id="1042311.A0A2T3ZLG8"/>
<accession>A0A2T3ZLG8</accession>
<reference evidence="3 4" key="1">
    <citation type="submission" date="2016-07" db="EMBL/GenBank/DDBJ databases">
        <title>Multiple horizontal gene transfer events from other fungi enriched the ability of initially mycotrophic Trichoderma (Ascomycota) to feed on dead plant biomass.</title>
        <authorList>
            <consortium name="DOE Joint Genome Institute"/>
            <person name="Aerts A."/>
            <person name="Atanasova L."/>
            <person name="Chenthamara K."/>
            <person name="Zhang J."/>
            <person name="Grujic M."/>
            <person name="Henrissat B."/>
            <person name="Kuo A."/>
            <person name="Salamov A."/>
            <person name="Lipzen A."/>
            <person name="Labutti K."/>
            <person name="Barry K."/>
            <person name="Miao Y."/>
            <person name="Rahimi M.J."/>
            <person name="Shen Q."/>
            <person name="Grigoriev I.V."/>
            <person name="Kubicek C.P."/>
            <person name="Druzhinina I.S."/>
        </authorList>
    </citation>
    <scope>NUCLEOTIDE SEQUENCE [LARGE SCALE GENOMIC DNA]</scope>
    <source>
        <strain evidence="3 4">CBS 433.97</strain>
    </source>
</reference>
<feature type="compositionally biased region" description="Polar residues" evidence="1">
    <location>
        <begin position="348"/>
        <end position="373"/>
    </location>
</feature>
<dbReference type="PROSITE" id="PS51299">
    <property type="entry name" value="HTH_APSES"/>
    <property type="match status" value="1"/>
</dbReference>